<reference evidence="1" key="2">
    <citation type="journal article" date="2022" name="New Phytol.">
        <title>Evolutionary transition to the ectomycorrhizal habit in the genomes of a hyperdiverse lineage of mushroom-forming fungi.</title>
        <authorList>
            <person name="Looney B."/>
            <person name="Miyauchi S."/>
            <person name="Morin E."/>
            <person name="Drula E."/>
            <person name="Courty P.E."/>
            <person name="Kohler A."/>
            <person name="Kuo A."/>
            <person name="LaButti K."/>
            <person name="Pangilinan J."/>
            <person name="Lipzen A."/>
            <person name="Riley R."/>
            <person name="Andreopoulos W."/>
            <person name="He G."/>
            <person name="Johnson J."/>
            <person name="Nolan M."/>
            <person name="Tritt A."/>
            <person name="Barry K.W."/>
            <person name="Grigoriev I.V."/>
            <person name="Nagy L.G."/>
            <person name="Hibbett D."/>
            <person name="Henrissat B."/>
            <person name="Matheny P.B."/>
            <person name="Labbe J."/>
            <person name="Martin F.M."/>
        </authorList>
    </citation>
    <scope>NUCLEOTIDE SEQUENCE</scope>
    <source>
        <strain evidence="1">FP105234-sp</strain>
    </source>
</reference>
<comment type="caution">
    <text evidence="1">The sequence shown here is derived from an EMBL/GenBank/DDBJ whole genome shotgun (WGS) entry which is preliminary data.</text>
</comment>
<reference evidence="1" key="1">
    <citation type="submission" date="2021-02" db="EMBL/GenBank/DDBJ databases">
        <authorList>
            <consortium name="DOE Joint Genome Institute"/>
            <person name="Ahrendt S."/>
            <person name="Looney B.P."/>
            <person name="Miyauchi S."/>
            <person name="Morin E."/>
            <person name="Drula E."/>
            <person name="Courty P.E."/>
            <person name="Chicoki N."/>
            <person name="Fauchery L."/>
            <person name="Kohler A."/>
            <person name="Kuo A."/>
            <person name="Labutti K."/>
            <person name="Pangilinan J."/>
            <person name="Lipzen A."/>
            <person name="Riley R."/>
            <person name="Andreopoulos W."/>
            <person name="He G."/>
            <person name="Johnson J."/>
            <person name="Barry K.W."/>
            <person name="Grigoriev I.V."/>
            <person name="Nagy L."/>
            <person name="Hibbett D."/>
            <person name="Henrissat B."/>
            <person name="Matheny P.B."/>
            <person name="Labbe J."/>
            <person name="Martin F."/>
        </authorList>
    </citation>
    <scope>NUCLEOTIDE SEQUENCE</scope>
    <source>
        <strain evidence="1">FP105234-sp</strain>
    </source>
</reference>
<dbReference type="Proteomes" id="UP000814033">
    <property type="component" value="Unassembled WGS sequence"/>
</dbReference>
<organism evidence="1 2">
    <name type="scientific">Auriscalpium vulgare</name>
    <dbReference type="NCBI Taxonomy" id="40419"/>
    <lineage>
        <taxon>Eukaryota</taxon>
        <taxon>Fungi</taxon>
        <taxon>Dikarya</taxon>
        <taxon>Basidiomycota</taxon>
        <taxon>Agaricomycotina</taxon>
        <taxon>Agaricomycetes</taxon>
        <taxon>Russulales</taxon>
        <taxon>Auriscalpiaceae</taxon>
        <taxon>Auriscalpium</taxon>
    </lineage>
</organism>
<protein>
    <submittedName>
        <fullName evidence="1">Uncharacterized protein</fullName>
    </submittedName>
</protein>
<evidence type="ECO:0000313" key="2">
    <source>
        <dbReference type="Proteomes" id="UP000814033"/>
    </source>
</evidence>
<evidence type="ECO:0000313" key="1">
    <source>
        <dbReference type="EMBL" id="KAI0049066.1"/>
    </source>
</evidence>
<sequence length="464" mass="49730">MPNHHMRSASGPMTLGIPRPGVQYGDAAPTPPPLPPSHAHTTAKGENTGPEPQTDVYPGDIDATTWVERRYVPAPRLLREIAEHVAQPQTTARDQASSPAPVPVLECTPQPGPATVPASNSFPLPSFKELWRIADAAAEQRRLGPACNDIPGARLPGPPSTTPAPQEADGLRVAVLRGTIANHGATLRIPPAAGSRTPDRPQAPAQHASARVQEPVGWPAPHPQITVSNPSASAGPRTATRQKAVPRQRKTSVVRQKTTGKKSPSEKPPAEPMATDWIANRRERAPNFVQQVSKLPVTEPGVGPMAVPSAAHGAQGAHPYLHNTYTLEYRMADVHEYATEGSNQRHELPPLPVVASPYTAMFPSTPDSNGDHEDFSRECMDTKARGISQISEPTRTAAQTLVDMKISAAQWREGVDDAMDDEDDVWGRTDDAMDEQISGRLMGSGDSASDAIVIDDDDDDIQIL</sequence>
<name>A0ACB8RZN7_9AGAM</name>
<gene>
    <name evidence="1" type="ORF">FA95DRAFT_964480</name>
</gene>
<dbReference type="EMBL" id="MU275878">
    <property type="protein sequence ID" value="KAI0049066.1"/>
    <property type="molecule type" value="Genomic_DNA"/>
</dbReference>
<accession>A0ACB8RZN7</accession>
<proteinExistence type="predicted"/>
<keyword evidence="2" id="KW-1185">Reference proteome</keyword>